<dbReference type="InterPro" id="IPR008778">
    <property type="entry name" value="Pirin_C_dom"/>
</dbReference>
<dbReference type="CDD" id="cd02909">
    <property type="entry name" value="cupin_pirin_N"/>
    <property type="match status" value="1"/>
</dbReference>
<reference evidence="5" key="1">
    <citation type="submission" date="2022-06" db="EMBL/GenBank/DDBJ databases">
        <title>Sneathiella actinostolidae sp. nov., isolated from a sea anemonein the Western Pacific Ocean.</title>
        <authorList>
            <person name="Wei M.J."/>
        </authorList>
    </citation>
    <scope>NUCLEOTIDE SEQUENCE</scope>
    <source>
        <strain evidence="5">PHK-P5</strain>
    </source>
</reference>
<dbReference type="Pfam" id="PF02678">
    <property type="entry name" value="Pirin"/>
    <property type="match status" value="1"/>
</dbReference>
<evidence type="ECO:0000313" key="6">
    <source>
        <dbReference type="Proteomes" id="UP001056291"/>
    </source>
</evidence>
<dbReference type="InterPro" id="IPR012093">
    <property type="entry name" value="Pirin"/>
</dbReference>
<gene>
    <name evidence="5" type="ORF">NBZ79_17025</name>
</gene>
<feature type="domain" description="Pirin C-terminal" evidence="4">
    <location>
        <begin position="179"/>
        <end position="275"/>
    </location>
</feature>
<dbReference type="PANTHER" id="PTHR13903:SF8">
    <property type="entry name" value="PIRIN"/>
    <property type="match status" value="1"/>
</dbReference>
<dbReference type="PANTHER" id="PTHR13903">
    <property type="entry name" value="PIRIN-RELATED"/>
    <property type="match status" value="1"/>
</dbReference>
<dbReference type="SUPFAM" id="SSF51182">
    <property type="entry name" value="RmlC-like cupins"/>
    <property type="match status" value="1"/>
</dbReference>
<name>A0ABY4W420_9PROT</name>
<protein>
    <submittedName>
        <fullName evidence="5">Pirin family protein</fullName>
    </submittedName>
</protein>
<dbReference type="InterPro" id="IPR011051">
    <property type="entry name" value="RmlC_Cupin_sf"/>
</dbReference>
<evidence type="ECO:0000259" key="3">
    <source>
        <dbReference type="Pfam" id="PF02678"/>
    </source>
</evidence>
<evidence type="ECO:0000256" key="1">
    <source>
        <dbReference type="ARBA" id="ARBA00008416"/>
    </source>
</evidence>
<dbReference type="Pfam" id="PF05726">
    <property type="entry name" value="Pirin_C"/>
    <property type="match status" value="1"/>
</dbReference>
<dbReference type="EMBL" id="CP098747">
    <property type="protein sequence ID" value="USG60863.1"/>
    <property type="molecule type" value="Genomic_DNA"/>
</dbReference>
<sequence>MTEGSVERIISGKQKELGGLTVRRLLPVAKRRSVGAFVFLDHMGPTILAAGQGLDVPPHPHIGLATVTYLYEGSILHRDSLGSLQEILPGDVNWMTAGRGIVHSERSGELARSSHQELNGLQLWVALPKDREETAPAFVHTPKQALPVIAGEGWTGRLIAGELFGQQSPVSTFTRLFFADISLNAASSLRLQPNYDEAAVYVVLGEVEIDSQLVAAGELAVLNNKPKIELLARKSSVIAVLGGDALHEPRIMYWNFVSTSQSRIEQAKKEWRDQQYDRVPGETDFVPLPE</sequence>
<evidence type="ECO:0000313" key="5">
    <source>
        <dbReference type="EMBL" id="USG60863.1"/>
    </source>
</evidence>
<evidence type="ECO:0000259" key="4">
    <source>
        <dbReference type="Pfam" id="PF05726"/>
    </source>
</evidence>
<accession>A0ABY4W420</accession>
<evidence type="ECO:0000256" key="2">
    <source>
        <dbReference type="RuleBase" id="RU003457"/>
    </source>
</evidence>
<comment type="similarity">
    <text evidence="1 2">Belongs to the pirin family.</text>
</comment>
<organism evidence="5 6">
    <name type="scientific">Sneathiella marina</name>
    <dbReference type="NCBI Taxonomy" id="2950108"/>
    <lineage>
        <taxon>Bacteria</taxon>
        <taxon>Pseudomonadati</taxon>
        <taxon>Pseudomonadota</taxon>
        <taxon>Alphaproteobacteria</taxon>
        <taxon>Sneathiellales</taxon>
        <taxon>Sneathiellaceae</taxon>
        <taxon>Sneathiella</taxon>
    </lineage>
</organism>
<dbReference type="RefSeq" id="WP_251933768.1">
    <property type="nucleotide sequence ID" value="NZ_CP098747.1"/>
</dbReference>
<dbReference type="PIRSF" id="PIRSF006232">
    <property type="entry name" value="Pirin"/>
    <property type="match status" value="1"/>
</dbReference>
<dbReference type="InterPro" id="IPR003829">
    <property type="entry name" value="Pirin_N_dom"/>
</dbReference>
<dbReference type="InterPro" id="IPR014710">
    <property type="entry name" value="RmlC-like_jellyroll"/>
</dbReference>
<dbReference type="Proteomes" id="UP001056291">
    <property type="component" value="Chromosome"/>
</dbReference>
<keyword evidence="6" id="KW-1185">Reference proteome</keyword>
<feature type="domain" description="Pirin N-terminal" evidence="3">
    <location>
        <begin position="22"/>
        <end position="125"/>
    </location>
</feature>
<dbReference type="Gene3D" id="2.60.120.10">
    <property type="entry name" value="Jelly Rolls"/>
    <property type="match status" value="2"/>
</dbReference>
<proteinExistence type="inferred from homology"/>